<evidence type="ECO:0000256" key="4">
    <source>
        <dbReference type="ARBA" id="ARBA00022801"/>
    </source>
</evidence>
<dbReference type="InterPro" id="IPR036866">
    <property type="entry name" value="RibonucZ/Hydroxyglut_hydro"/>
</dbReference>
<evidence type="ECO:0000256" key="3">
    <source>
        <dbReference type="ARBA" id="ARBA00022723"/>
    </source>
</evidence>
<sequence length="215" mass="23608">MSIQAEQFRIGGDRNFGYLLADEESREACIVDPSYNPSLIAGQAAAEGLKVRYIFCTHGHHDHTNGNEEAERLTGCRPLLYGDICPVTGLAVRDGAIFPLGHEKIRIMHTPGHTADSISIYAGSTVCTGDTLFVGKVGGTDLEEGAREEYRSLHEKLLRLPEETVVMPGHDYGTAPRSTIGNEKKTNPFLLQPDLDAFVELKRNWAVYKKAHGIS</sequence>
<comment type="cofactor">
    <cofactor evidence="1">
        <name>Zn(2+)</name>
        <dbReference type="ChEBI" id="CHEBI:29105"/>
    </cofactor>
</comment>
<accession>A0A5C4S0C0</accession>
<protein>
    <submittedName>
        <fullName evidence="7">MBL fold metallo-hydrolase</fullName>
    </submittedName>
</protein>
<evidence type="ECO:0000259" key="6">
    <source>
        <dbReference type="SMART" id="SM00849"/>
    </source>
</evidence>
<dbReference type="EMBL" id="VDCI01000006">
    <property type="protein sequence ID" value="TNJ36321.1"/>
    <property type="molecule type" value="Genomic_DNA"/>
</dbReference>
<evidence type="ECO:0000256" key="2">
    <source>
        <dbReference type="ARBA" id="ARBA00006759"/>
    </source>
</evidence>
<dbReference type="CDD" id="cd07723">
    <property type="entry name" value="hydroxyacylglutathione_hydrolase_MBL-fold"/>
    <property type="match status" value="1"/>
</dbReference>
<dbReference type="Pfam" id="PF00753">
    <property type="entry name" value="Lactamase_B"/>
    <property type="match status" value="2"/>
</dbReference>
<dbReference type="GO" id="GO:0046872">
    <property type="term" value="F:metal ion binding"/>
    <property type="evidence" value="ECO:0007669"/>
    <property type="project" value="UniProtKB-KW"/>
</dbReference>
<name>A0A5C4S0C0_PROVB</name>
<keyword evidence="8" id="KW-1185">Reference proteome</keyword>
<keyword evidence="4 7" id="KW-0378">Hydrolase</keyword>
<dbReference type="AlphaFoldDB" id="A0A5C4S0C0"/>
<dbReference type="GO" id="GO:0016787">
    <property type="term" value="F:hydrolase activity"/>
    <property type="evidence" value="ECO:0007669"/>
    <property type="project" value="UniProtKB-KW"/>
</dbReference>
<evidence type="ECO:0000313" key="8">
    <source>
        <dbReference type="Proteomes" id="UP000309544"/>
    </source>
</evidence>
<evidence type="ECO:0000256" key="5">
    <source>
        <dbReference type="ARBA" id="ARBA00022833"/>
    </source>
</evidence>
<dbReference type="PANTHER" id="PTHR43084">
    <property type="entry name" value="PERSULFIDE DIOXYGENASE ETHE1"/>
    <property type="match status" value="1"/>
</dbReference>
<dbReference type="GO" id="GO:0050313">
    <property type="term" value="F:sulfur dioxygenase activity"/>
    <property type="evidence" value="ECO:0007669"/>
    <property type="project" value="TreeGrafter"/>
</dbReference>
<gene>
    <name evidence="7" type="ORF">FGF68_07530</name>
</gene>
<dbReference type="PANTHER" id="PTHR43084:SF1">
    <property type="entry name" value="PERSULFIDE DIOXYGENASE ETHE1, MITOCHONDRIAL"/>
    <property type="match status" value="1"/>
</dbReference>
<comment type="similarity">
    <text evidence="2">Belongs to the metallo-beta-lactamase superfamily. Glyoxalase II family.</text>
</comment>
<keyword evidence="3" id="KW-0479">Metal-binding</keyword>
<keyword evidence="5" id="KW-0862">Zinc</keyword>
<evidence type="ECO:0000313" key="7">
    <source>
        <dbReference type="EMBL" id="TNJ36321.1"/>
    </source>
</evidence>
<dbReference type="SMART" id="SM00849">
    <property type="entry name" value="Lactamase_B"/>
    <property type="match status" value="1"/>
</dbReference>
<dbReference type="GO" id="GO:0070813">
    <property type="term" value="P:hydrogen sulfide metabolic process"/>
    <property type="evidence" value="ECO:0007669"/>
    <property type="project" value="TreeGrafter"/>
</dbReference>
<dbReference type="InterPro" id="IPR051682">
    <property type="entry name" value="Mito_Persulfide_Diox"/>
</dbReference>
<comment type="caution">
    <text evidence="7">The sequence shown here is derived from an EMBL/GenBank/DDBJ whole genome shotgun (WGS) entry which is preliminary data.</text>
</comment>
<dbReference type="InterPro" id="IPR035680">
    <property type="entry name" value="Clx_II_MBL"/>
</dbReference>
<feature type="domain" description="Metallo-beta-lactamase" evidence="6">
    <location>
        <begin position="14"/>
        <end position="170"/>
    </location>
</feature>
<dbReference type="SUPFAM" id="SSF56281">
    <property type="entry name" value="Metallo-hydrolase/oxidoreductase"/>
    <property type="match status" value="1"/>
</dbReference>
<evidence type="ECO:0000256" key="1">
    <source>
        <dbReference type="ARBA" id="ARBA00001947"/>
    </source>
</evidence>
<dbReference type="InterPro" id="IPR001279">
    <property type="entry name" value="Metallo-B-lactamas"/>
</dbReference>
<dbReference type="Gene3D" id="3.60.15.10">
    <property type="entry name" value="Ribonuclease Z/Hydroxyacylglutathione hydrolase-like"/>
    <property type="match status" value="1"/>
</dbReference>
<organism evidence="7 8">
    <name type="scientific">Prosthecochloris vibrioformis</name>
    <name type="common">Chlorobium vibrioforme</name>
    <dbReference type="NCBI Taxonomy" id="1098"/>
    <lineage>
        <taxon>Bacteria</taxon>
        <taxon>Pseudomonadati</taxon>
        <taxon>Chlorobiota</taxon>
        <taxon>Chlorobiia</taxon>
        <taxon>Chlorobiales</taxon>
        <taxon>Chlorobiaceae</taxon>
        <taxon>Prosthecochloris</taxon>
    </lineage>
</organism>
<proteinExistence type="inferred from homology"/>
<dbReference type="Proteomes" id="UP000309544">
    <property type="component" value="Unassembled WGS sequence"/>
</dbReference>
<dbReference type="GO" id="GO:0006749">
    <property type="term" value="P:glutathione metabolic process"/>
    <property type="evidence" value="ECO:0007669"/>
    <property type="project" value="TreeGrafter"/>
</dbReference>
<reference evidence="7 8" key="1">
    <citation type="submission" date="2019-05" db="EMBL/GenBank/DDBJ databases">
        <title>Draft Whole-Genome sequence of the green sulfur bacterium Prosthecochloris vibrioformis DSM 260.</title>
        <authorList>
            <person name="Meyer T.E."/>
            <person name="Kyndt J.A."/>
        </authorList>
    </citation>
    <scope>NUCLEOTIDE SEQUENCE [LARGE SCALE GENOMIC DNA]</scope>
    <source>
        <strain evidence="7 8">DSM 260</strain>
    </source>
</reference>
<dbReference type="RefSeq" id="WP_068866090.1">
    <property type="nucleotide sequence ID" value="NZ_VDCI01000006.1"/>
</dbReference>